<sequence>TMRVIQRPGVALSECLVDVGLFPATPRIPTLAFSVDVLEFYRILRRRVPSLGVEPFIKSACVLQNMEYIPGMQENFSWAFDYYLRALDGIQSMADAQLEGPGALTHGCPPCDFKLPGEQTLDGPGRLLCMDGGMSFKRVESAGRCDERVFQSPFFKPRSDVDEFRKELPSASAAIVRSERPPMPTPDPPTENSDPMLTIDDKGFVVAEEADDRCGTNWLAANGRESGNHGIFEQTGLFVCLCRHGRPETLLEMVRSGELSAYPLACIQHVIQKYGKDNALGFDLGCLLAAVCQHSRIADEVTRSGLSFFVDGFHGSAHKRDCQLKWMVLNNPDCGVGNEDFAGCERFFSQVNRAAVITRYASNYRWKQGIHLAASQVSDDRYASIGAFELGNFKQAISEIEVNDAWLRDYTSRRGFSEADFKQWLIEERAFQAETKKKESWEQSTKVEYVEALEKLAEARAYNIVINNDDWIRNFTPPNAAQMPDRGSSLGRAIFTNEVLDASRGRALETLRRDKMRALELRTQLADHAESVLGVAARWTPGDKEYQDVLQYIKHKKFARAVDVLEGAIVSRDSEFWKANLSNTNYKSRRHISSAIVRRNGALYAAFKRYNELAILQSPPRPALNPKDVLEHNDLSTLDILKTSRHDILSKPWTQAQNRQALLRWLKIQSSKAELDRISVEVPRIQAWVDFDDNRRLDAVRRTSAADPALALFIDAQRIGRRQTNNAIRLQLQKIYRASGYTGPRPAD</sequence>
<dbReference type="Proteomes" id="UP000814128">
    <property type="component" value="Unassembled WGS sequence"/>
</dbReference>
<dbReference type="EMBL" id="MU274017">
    <property type="protein sequence ID" value="KAI0027080.1"/>
    <property type="molecule type" value="Genomic_DNA"/>
</dbReference>
<protein>
    <submittedName>
        <fullName evidence="1">Uncharacterized protein</fullName>
    </submittedName>
</protein>
<keyword evidence="2" id="KW-1185">Reference proteome</keyword>
<feature type="non-terminal residue" evidence="1">
    <location>
        <position position="1"/>
    </location>
</feature>
<comment type="caution">
    <text evidence="1">The sequence shown here is derived from an EMBL/GenBank/DDBJ whole genome shotgun (WGS) entry which is preliminary data.</text>
</comment>
<feature type="non-terminal residue" evidence="1">
    <location>
        <position position="748"/>
    </location>
</feature>
<organism evidence="1 2">
    <name type="scientific">Vararia minispora EC-137</name>
    <dbReference type="NCBI Taxonomy" id="1314806"/>
    <lineage>
        <taxon>Eukaryota</taxon>
        <taxon>Fungi</taxon>
        <taxon>Dikarya</taxon>
        <taxon>Basidiomycota</taxon>
        <taxon>Agaricomycotina</taxon>
        <taxon>Agaricomycetes</taxon>
        <taxon>Russulales</taxon>
        <taxon>Lachnocladiaceae</taxon>
        <taxon>Vararia</taxon>
    </lineage>
</organism>
<gene>
    <name evidence="1" type="ORF">K488DRAFT_18789</name>
</gene>
<accession>A0ACB8Q5S8</accession>
<name>A0ACB8Q5S8_9AGAM</name>
<proteinExistence type="predicted"/>
<reference evidence="1" key="2">
    <citation type="journal article" date="2022" name="New Phytol.">
        <title>Evolutionary transition to the ectomycorrhizal habit in the genomes of a hyperdiverse lineage of mushroom-forming fungi.</title>
        <authorList>
            <person name="Looney B."/>
            <person name="Miyauchi S."/>
            <person name="Morin E."/>
            <person name="Drula E."/>
            <person name="Courty P.E."/>
            <person name="Kohler A."/>
            <person name="Kuo A."/>
            <person name="LaButti K."/>
            <person name="Pangilinan J."/>
            <person name="Lipzen A."/>
            <person name="Riley R."/>
            <person name="Andreopoulos W."/>
            <person name="He G."/>
            <person name="Johnson J."/>
            <person name="Nolan M."/>
            <person name="Tritt A."/>
            <person name="Barry K.W."/>
            <person name="Grigoriev I.V."/>
            <person name="Nagy L.G."/>
            <person name="Hibbett D."/>
            <person name="Henrissat B."/>
            <person name="Matheny P.B."/>
            <person name="Labbe J."/>
            <person name="Martin F.M."/>
        </authorList>
    </citation>
    <scope>NUCLEOTIDE SEQUENCE</scope>
    <source>
        <strain evidence="1">EC-137</strain>
    </source>
</reference>
<evidence type="ECO:0000313" key="1">
    <source>
        <dbReference type="EMBL" id="KAI0027080.1"/>
    </source>
</evidence>
<reference evidence="1" key="1">
    <citation type="submission" date="2021-02" db="EMBL/GenBank/DDBJ databases">
        <authorList>
            <consortium name="DOE Joint Genome Institute"/>
            <person name="Ahrendt S."/>
            <person name="Looney B.P."/>
            <person name="Miyauchi S."/>
            <person name="Morin E."/>
            <person name="Drula E."/>
            <person name="Courty P.E."/>
            <person name="Chicoki N."/>
            <person name="Fauchery L."/>
            <person name="Kohler A."/>
            <person name="Kuo A."/>
            <person name="Labutti K."/>
            <person name="Pangilinan J."/>
            <person name="Lipzen A."/>
            <person name="Riley R."/>
            <person name="Andreopoulos W."/>
            <person name="He G."/>
            <person name="Johnson J."/>
            <person name="Barry K.W."/>
            <person name="Grigoriev I.V."/>
            <person name="Nagy L."/>
            <person name="Hibbett D."/>
            <person name="Henrissat B."/>
            <person name="Matheny P.B."/>
            <person name="Labbe J."/>
            <person name="Martin F."/>
        </authorList>
    </citation>
    <scope>NUCLEOTIDE SEQUENCE</scope>
    <source>
        <strain evidence="1">EC-137</strain>
    </source>
</reference>
<evidence type="ECO:0000313" key="2">
    <source>
        <dbReference type="Proteomes" id="UP000814128"/>
    </source>
</evidence>